<evidence type="ECO:0000313" key="1">
    <source>
        <dbReference type="EMBL" id="KKL46138.1"/>
    </source>
</evidence>
<name>A0A0F9C9R4_9ZZZZ</name>
<proteinExistence type="predicted"/>
<comment type="caution">
    <text evidence="1">The sequence shown here is derived from an EMBL/GenBank/DDBJ whole genome shotgun (WGS) entry which is preliminary data.</text>
</comment>
<feature type="non-terminal residue" evidence="1">
    <location>
        <position position="122"/>
    </location>
</feature>
<evidence type="ECO:0008006" key="2">
    <source>
        <dbReference type="Google" id="ProtNLM"/>
    </source>
</evidence>
<sequence>MSVNLGFLEAFLGLNTTGITTGLARAQRQMAMASKRMTSIGKTMSRSITLPFVLIGGASIKLAVDFEKSMSKIEGLVGIASDKVNAFSKDILKLAGPTAQAPEKLAEAMFFITSAGLRGADA</sequence>
<dbReference type="EMBL" id="LAZR01034144">
    <property type="protein sequence ID" value="KKL46138.1"/>
    <property type="molecule type" value="Genomic_DNA"/>
</dbReference>
<organism evidence="1">
    <name type="scientific">marine sediment metagenome</name>
    <dbReference type="NCBI Taxonomy" id="412755"/>
    <lineage>
        <taxon>unclassified sequences</taxon>
        <taxon>metagenomes</taxon>
        <taxon>ecological metagenomes</taxon>
    </lineage>
</organism>
<dbReference type="AlphaFoldDB" id="A0A0F9C9R4"/>
<protein>
    <recommendedName>
        <fullName evidence="2">Phage tail tape measure protein domain-containing protein</fullName>
    </recommendedName>
</protein>
<reference evidence="1" key="1">
    <citation type="journal article" date="2015" name="Nature">
        <title>Complex archaea that bridge the gap between prokaryotes and eukaryotes.</title>
        <authorList>
            <person name="Spang A."/>
            <person name="Saw J.H."/>
            <person name="Jorgensen S.L."/>
            <person name="Zaremba-Niedzwiedzka K."/>
            <person name="Martijn J."/>
            <person name="Lind A.E."/>
            <person name="van Eijk R."/>
            <person name="Schleper C."/>
            <person name="Guy L."/>
            <person name="Ettema T.J."/>
        </authorList>
    </citation>
    <scope>NUCLEOTIDE SEQUENCE</scope>
</reference>
<gene>
    <name evidence="1" type="ORF">LCGC14_2348580</name>
</gene>
<accession>A0A0F9C9R4</accession>